<sequence length="770" mass="83802">MYEESIENIVRPCSLTEGFIAVVELKFNMTRLRVHIPRGYPEIRPVVCMEEPGEEDGGYSEQLMMKIQACVTARNACFSCTKSKTVEFERKSDGIDSDNVITLIEAIRCLIDEEDASRAGQDACSRVASRPQSEIVACSSAVNNISSILPTDLLTKVISKIDRSHLLKVSLVCKLFSFAVDSAEIWLENMRRKGWEGQAVMAGASNSDDGSDYAAHCLPLKGGRDTAAAAASAAANIKNVFRDMWRSELLWYMRETSSKGVVASLSRLGDQASTSAVTGLAYLRGGDDDLLLAVGLSKSIHVLPLREFSWREGGGSGDLVDPFTGIKELAVRDHRSYDGKMVNVQSSSDGKSLVAALNNGKLMAWKAGTNGVKRAEDMGNSADAIILRPHKSSIRQFQVRTLSSSHHPVVIAGGDDGCLSVSSVSKQKGGASSMLMRGHGAAITCVDSSKDEATHLLAASGAADGRVKLWDCERGMCLFSAQSDRRGKVAAIALVDPWSCSKENETFTCSPMIIAGMHDGIVNFYDPRASSGQDGRKANLVCSISRASARDPEERIFRCSSVWDKWGIHWLWGQRAMLASEEELLWGRIGFPRRALSTLRCSPNGRMLVTVDTLEELSCFDLRRMGVCVNVQAGETIGRRATSEKTQWSSEEVKKGRFSSELDWKASRIIQESCNFCDVMHRGGFCDLFVDEVKAIVCSYSDATISALDMTRGRFIARGLPHSSSSSSWISPEVTGPCCRFLWSQVAPSCAVVGSMNGVVGVMKLPLSCE</sequence>
<dbReference type="SMART" id="SM00320">
    <property type="entry name" value="WD40"/>
    <property type="match status" value="4"/>
</dbReference>
<keyword evidence="2" id="KW-0677">Repeat</keyword>
<organism evidence="5">
    <name type="scientific">Guillardia theta</name>
    <name type="common">Cryptophyte</name>
    <name type="synonym">Cryptomonas phi</name>
    <dbReference type="NCBI Taxonomy" id="55529"/>
    <lineage>
        <taxon>Eukaryota</taxon>
        <taxon>Cryptophyceae</taxon>
        <taxon>Pyrenomonadales</taxon>
        <taxon>Geminigeraceae</taxon>
        <taxon>Guillardia</taxon>
    </lineage>
</organism>
<dbReference type="Pfam" id="PF00400">
    <property type="entry name" value="WD40"/>
    <property type="match status" value="1"/>
</dbReference>
<dbReference type="SUPFAM" id="SSF50978">
    <property type="entry name" value="WD40 repeat-like"/>
    <property type="match status" value="1"/>
</dbReference>
<dbReference type="PROSITE" id="PS50181">
    <property type="entry name" value="FBOX"/>
    <property type="match status" value="1"/>
</dbReference>
<dbReference type="PANTHER" id="PTHR44019">
    <property type="entry name" value="WD REPEAT-CONTAINING PROTEIN 55"/>
    <property type="match status" value="1"/>
</dbReference>
<reference evidence="5" key="1">
    <citation type="submission" date="2021-01" db="EMBL/GenBank/DDBJ databases">
        <authorList>
            <person name="Corre E."/>
            <person name="Pelletier E."/>
            <person name="Niang G."/>
            <person name="Scheremetjew M."/>
            <person name="Finn R."/>
            <person name="Kale V."/>
            <person name="Holt S."/>
            <person name="Cochrane G."/>
            <person name="Meng A."/>
            <person name="Brown T."/>
            <person name="Cohen L."/>
        </authorList>
    </citation>
    <scope>NUCLEOTIDE SEQUENCE</scope>
    <source>
        <strain evidence="5">CCMP 2712</strain>
    </source>
</reference>
<dbReference type="Pfam" id="PF00646">
    <property type="entry name" value="F-box"/>
    <property type="match status" value="1"/>
</dbReference>
<dbReference type="InterPro" id="IPR036047">
    <property type="entry name" value="F-box-like_dom_sf"/>
</dbReference>
<dbReference type="InterPro" id="IPR036322">
    <property type="entry name" value="WD40_repeat_dom_sf"/>
</dbReference>
<evidence type="ECO:0000256" key="1">
    <source>
        <dbReference type="ARBA" id="ARBA00022574"/>
    </source>
</evidence>
<dbReference type="EMBL" id="HBKN01033227">
    <property type="protein sequence ID" value="CAE2318692.1"/>
    <property type="molecule type" value="Transcribed_RNA"/>
</dbReference>
<feature type="repeat" description="WD" evidence="3">
    <location>
        <begin position="436"/>
        <end position="480"/>
    </location>
</feature>
<evidence type="ECO:0000259" key="4">
    <source>
        <dbReference type="PROSITE" id="PS50181"/>
    </source>
</evidence>
<dbReference type="Gene3D" id="1.20.1280.50">
    <property type="match status" value="1"/>
</dbReference>
<dbReference type="Gene3D" id="2.130.10.10">
    <property type="entry name" value="YVTN repeat-like/Quinoprotein amine dehydrogenase"/>
    <property type="match status" value="1"/>
</dbReference>
<evidence type="ECO:0000256" key="2">
    <source>
        <dbReference type="ARBA" id="ARBA00022737"/>
    </source>
</evidence>
<feature type="domain" description="F-box" evidence="4">
    <location>
        <begin position="143"/>
        <end position="189"/>
    </location>
</feature>
<dbReference type="InterPro" id="IPR050505">
    <property type="entry name" value="WDR55/POC1"/>
</dbReference>
<dbReference type="InterPro" id="IPR001680">
    <property type="entry name" value="WD40_rpt"/>
</dbReference>
<dbReference type="InterPro" id="IPR015943">
    <property type="entry name" value="WD40/YVTN_repeat-like_dom_sf"/>
</dbReference>
<name>A0A7S4L8Q9_GUITH</name>
<evidence type="ECO:0000256" key="3">
    <source>
        <dbReference type="PROSITE-ProRule" id="PRU00221"/>
    </source>
</evidence>
<dbReference type="PANTHER" id="PTHR44019:SF8">
    <property type="entry name" value="POC1 CENTRIOLAR PROTEIN HOMOLOG"/>
    <property type="match status" value="1"/>
</dbReference>
<proteinExistence type="predicted"/>
<keyword evidence="1 3" id="KW-0853">WD repeat</keyword>
<dbReference type="AlphaFoldDB" id="A0A7S4L8Q9"/>
<accession>A0A7S4L8Q9</accession>
<dbReference type="PROSITE" id="PS50082">
    <property type="entry name" value="WD_REPEATS_2"/>
    <property type="match status" value="1"/>
</dbReference>
<protein>
    <recommendedName>
        <fullName evidence="4">F-box domain-containing protein</fullName>
    </recommendedName>
</protein>
<dbReference type="SMART" id="SM00256">
    <property type="entry name" value="FBOX"/>
    <property type="match status" value="1"/>
</dbReference>
<gene>
    <name evidence="5" type="ORF">GTHE00462_LOCUS25853</name>
</gene>
<dbReference type="PROSITE" id="PS50294">
    <property type="entry name" value="WD_REPEATS_REGION"/>
    <property type="match status" value="1"/>
</dbReference>
<evidence type="ECO:0000313" key="5">
    <source>
        <dbReference type="EMBL" id="CAE2318692.1"/>
    </source>
</evidence>
<dbReference type="SUPFAM" id="SSF81383">
    <property type="entry name" value="F-box domain"/>
    <property type="match status" value="1"/>
</dbReference>
<dbReference type="InterPro" id="IPR001810">
    <property type="entry name" value="F-box_dom"/>
</dbReference>